<keyword evidence="2" id="KW-1185">Reference proteome</keyword>
<evidence type="ECO:0000313" key="1">
    <source>
        <dbReference type="EMBL" id="KAL0573883.1"/>
    </source>
</evidence>
<name>A0ABR3FFA7_9AGAR</name>
<dbReference type="EMBL" id="JBAHYK010000450">
    <property type="protein sequence ID" value="KAL0573883.1"/>
    <property type="molecule type" value="Genomic_DNA"/>
</dbReference>
<sequence length="122" mass="13620">MSLYFLDSNVRFDDDDSAIRPFMPPAHPLPFANLGNGERPRETLSDPVGSQTISQHLSYTSPAPQYFTAARNVAFEGRSSPNFSNVTGNQYNHCTITTTTTTQTRRKIDIKGTEEEEALYAE</sequence>
<gene>
    <name evidence="1" type="ORF">V5O48_008068</name>
</gene>
<reference evidence="1 2" key="1">
    <citation type="submission" date="2024-02" db="EMBL/GenBank/DDBJ databases">
        <title>A draft genome for the cacao thread blight pathogen Marasmius crinis-equi.</title>
        <authorList>
            <person name="Cohen S.P."/>
            <person name="Baruah I.K."/>
            <person name="Amoako-Attah I."/>
            <person name="Bukari Y."/>
            <person name="Meinhardt L.W."/>
            <person name="Bailey B.A."/>
        </authorList>
    </citation>
    <scope>NUCLEOTIDE SEQUENCE [LARGE SCALE GENOMIC DNA]</scope>
    <source>
        <strain evidence="1 2">GH-76</strain>
    </source>
</reference>
<proteinExistence type="predicted"/>
<dbReference type="Proteomes" id="UP001465976">
    <property type="component" value="Unassembled WGS sequence"/>
</dbReference>
<protein>
    <submittedName>
        <fullName evidence="1">Uncharacterized protein</fullName>
    </submittedName>
</protein>
<organism evidence="1 2">
    <name type="scientific">Marasmius crinis-equi</name>
    <dbReference type="NCBI Taxonomy" id="585013"/>
    <lineage>
        <taxon>Eukaryota</taxon>
        <taxon>Fungi</taxon>
        <taxon>Dikarya</taxon>
        <taxon>Basidiomycota</taxon>
        <taxon>Agaricomycotina</taxon>
        <taxon>Agaricomycetes</taxon>
        <taxon>Agaricomycetidae</taxon>
        <taxon>Agaricales</taxon>
        <taxon>Marasmiineae</taxon>
        <taxon>Marasmiaceae</taxon>
        <taxon>Marasmius</taxon>
    </lineage>
</organism>
<comment type="caution">
    <text evidence="1">The sequence shown here is derived from an EMBL/GenBank/DDBJ whole genome shotgun (WGS) entry which is preliminary data.</text>
</comment>
<accession>A0ABR3FFA7</accession>
<feature type="non-terminal residue" evidence="1">
    <location>
        <position position="122"/>
    </location>
</feature>
<evidence type="ECO:0000313" key="2">
    <source>
        <dbReference type="Proteomes" id="UP001465976"/>
    </source>
</evidence>